<proteinExistence type="predicted"/>
<dbReference type="Proteomes" id="UP001058974">
    <property type="component" value="Chromosome 6"/>
</dbReference>
<name>A0A9D5A7H7_PEA</name>
<sequence length="149" mass="17022">MNLKNAIEASQACFWRTKNEELHCRVVDEARRRRRIFQSLRLVCSNSLPMSELVSVLILRNDDDAYDFHAYACITEVDGDIYLEHDVNDIELKVRVPRCINGMTNMEGLDDDGVEDFDDSEDERTIAIIDGFYGMDVNLPITQEAICAG</sequence>
<organism evidence="1 2">
    <name type="scientific">Pisum sativum</name>
    <name type="common">Garden pea</name>
    <name type="synonym">Lathyrus oleraceus</name>
    <dbReference type="NCBI Taxonomy" id="3888"/>
    <lineage>
        <taxon>Eukaryota</taxon>
        <taxon>Viridiplantae</taxon>
        <taxon>Streptophyta</taxon>
        <taxon>Embryophyta</taxon>
        <taxon>Tracheophyta</taxon>
        <taxon>Spermatophyta</taxon>
        <taxon>Magnoliopsida</taxon>
        <taxon>eudicotyledons</taxon>
        <taxon>Gunneridae</taxon>
        <taxon>Pentapetalae</taxon>
        <taxon>rosids</taxon>
        <taxon>fabids</taxon>
        <taxon>Fabales</taxon>
        <taxon>Fabaceae</taxon>
        <taxon>Papilionoideae</taxon>
        <taxon>50 kb inversion clade</taxon>
        <taxon>NPAAA clade</taxon>
        <taxon>Hologalegina</taxon>
        <taxon>IRL clade</taxon>
        <taxon>Fabeae</taxon>
        <taxon>Lathyrus</taxon>
    </lineage>
</organism>
<dbReference type="AlphaFoldDB" id="A0A9D5A7H7"/>
<dbReference type="Gramene" id="Psat06G0548200-T1">
    <property type="protein sequence ID" value="KAI5400612.1"/>
    <property type="gene ID" value="KIW84_065482"/>
</dbReference>
<evidence type="ECO:0000313" key="1">
    <source>
        <dbReference type="EMBL" id="KAI5400612.1"/>
    </source>
</evidence>
<keyword evidence="2" id="KW-1185">Reference proteome</keyword>
<accession>A0A9D5A7H7</accession>
<dbReference type="EMBL" id="JAMSHJ010000006">
    <property type="protein sequence ID" value="KAI5400612.1"/>
    <property type="molecule type" value="Genomic_DNA"/>
</dbReference>
<comment type="caution">
    <text evidence="1">The sequence shown here is derived from an EMBL/GenBank/DDBJ whole genome shotgun (WGS) entry which is preliminary data.</text>
</comment>
<reference evidence="1 2" key="1">
    <citation type="journal article" date="2022" name="Nat. Genet.">
        <title>Improved pea reference genome and pan-genome highlight genomic features and evolutionary characteristics.</title>
        <authorList>
            <person name="Yang T."/>
            <person name="Liu R."/>
            <person name="Luo Y."/>
            <person name="Hu S."/>
            <person name="Wang D."/>
            <person name="Wang C."/>
            <person name="Pandey M.K."/>
            <person name="Ge S."/>
            <person name="Xu Q."/>
            <person name="Li N."/>
            <person name="Li G."/>
            <person name="Huang Y."/>
            <person name="Saxena R.K."/>
            <person name="Ji Y."/>
            <person name="Li M."/>
            <person name="Yan X."/>
            <person name="He Y."/>
            <person name="Liu Y."/>
            <person name="Wang X."/>
            <person name="Xiang C."/>
            <person name="Varshney R.K."/>
            <person name="Ding H."/>
            <person name="Gao S."/>
            <person name="Zong X."/>
        </authorList>
    </citation>
    <scope>NUCLEOTIDE SEQUENCE [LARGE SCALE GENOMIC DNA]</scope>
    <source>
        <strain evidence="1 2">cv. Zhongwan 6</strain>
    </source>
</reference>
<evidence type="ECO:0000313" key="2">
    <source>
        <dbReference type="Proteomes" id="UP001058974"/>
    </source>
</evidence>
<gene>
    <name evidence="1" type="ORF">KIW84_065482</name>
</gene>
<protein>
    <submittedName>
        <fullName evidence="1">Uncharacterized protein</fullName>
    </submittedName>
</protein>